<organism evidence="1 2">
    <name type="scientific">Mya arenaria</name>
    <name type="common">Soft-shell clam</name>
    <dbReference type="NCBI Taxonomy" id="6604"/>
    <lineage>
        <taxon>Eukaryota</taxon>
        <taxon>Metazoa</taxon>
        <taxon>Spiralia</taxon>
        <taxon>Lophotrochozoa</taxon>
        <taxon>Mollusca</taxon>
        <taxon>Bivalvia</taxon>
        <taxon>Autobranchia</taxon>
        <taxon>Heteroconchia</taxon>
        <taxon>Euheterodonta</taxon>
        <taxon>Imparidentia</taxon>
        <taxon>Neoheterodontei</taxon>
        <taxon>Myida</taxon>
        <taxon>Myoidea</taxon>
        <taxon>Myidae</taxon>
        <taxon>Mya</taxon>
    </lineage>
</organism>
<proteinExistence type="predicted"/>
<dbReference type="Proteomes" id="UP001164746">
    <property type="component" value="Chromosome 10"/>
</dbReference>
<sequence>YNVIHTQCTDVSNIHVYKICIPHYFCCMLNNDVCMIVHTCFPNIQEHMTNNNHSTVHISIRYNVAGNTFHMYLPNVRSNNLDNRLTHMKNNEFHKHNKKYCSSSVQIYRTDNSHPIYYTKHSFGHSFYHMNYPKVSRSTEQTFTIRFTTRNTVLRTFCITWVSPVAVITRVAA</sequence>
<feature type="non-terminal residue" evidence="1">
    <location>
        <position position="173"/>
    </location>
</feature>
<evidence type="ECO:0000313" key="1">
    <source>
        <dbReference type="EMBL" id="WAR16848.1"/>
    </source>
</evidence>
<dbReference type="EMBL" id="CP111021">
    <property type="protein sequence ID" value="WAR16848.1"/>
    <property type="molecule type" value="Genomic_DNA"/>
</dbReference>
<keyword evidence="2" id="KW-1185">Reference proteome</keyword>
<reference evidence="1" key="1">
    <citation type="submission" date="2022-11" db="EMBL/GenBank/DDBJ databases">
        <title>Centuries of genome instability and evolution in soft-shell clam transmissible cancer (bioRxiv).</title>
        <authorList>
            <person name="Hart S.F.M."/>
            <person name="Yonemitsu M.A."/>
            <person name="Giersch R.M."/>
            <person name="Beal B.F."/>
            <person name="Arriagada G."/>
            <person name="Davis B.W."/>
            <person name="Ostrander E.A."/>
            <person name="Goff S.P."/>
            <person name="Metzger M.J."/>
        </authorList>
    </citation>
    <scope>NUCLEOTIDE SEQUENCE</scope>
    <source>
        <strain evidence="1">MELC-2E11</strain>
        <tissue evidence="1">Siphon/mantle</tissue>
    </source>
</reference>
<accession>A0ABY7F3T3</accession>
<protein>
    <submittedName>
        <fullName evidence="1">Uncharacterized protein</fullName>
    </submittedName>
</protein>
<name>A0ABY7F3T3_MYAAR</name>
<gene>
    <name evidence="1" type="ORF">MAR_031442</name>
</gene>
<evidence type="ECO:0000313" key="2">
    <source>
        <dbReference type="Proteomes" id="UP001164746"/>
    </source>
</evidence>
<feature type="non-terminal residue" evidence="1">
    <location>
        <position position="1"/>
    </location>
</feature>